<dbReference type="Gene3D" id="3.40.30.10">
    <property type="entry name" value="Glutaredoxin"/>
    <property type="match status" value="1"/>
</dbReference>
<dbReference type="InterPro" id="IPR035671">
    <property type="entry name" value="DsbD_gamma"/>
</dbReference>
<dbReference type="Pfam" id="PF13899">
    <property type="entry name" value="Thioredoxin_7"/>
    <property type="match status" value="1"/>
</dbReference>
<proteinExistence type="predicted"/>
<keyword evidence="1" id="KW-0812">Transmembrane</keyword>
<sequence>MKILMMILLVVIFSAVIGLIWAKIRGKSIPTLVIIMLGFMGVCFAGIISFVNQGENYQTYQKLRWQPLQPEKIAAYVEQGKIVFVDITADWCVPCQTNKANVLYREQVVERLNDPQIILMQGNWTQADEVIERYMGQQAAAGTPFNKVYGSSYPEGIELPKALVIDDLYQALSLANHKSVNILR</sequence>
<evidence type="ECO:0000313" key="2">
    <source>
        <dbReference type="EMBL" id="QDE30223.1"/>
    </source>
</evidence>
<evidence type="ECO:0000313" key="3">
    <source>
        <dbReference type="Proteomes" id="UP000319809"/>
    </source>
</evidence>
<feature type="transmembrane region" description="Helical" evidence="1">
    <location>
        <begin position="32"/>
        <end position="52"/>
    </location>
</feature>
<dbReference type="PANTHER" id="PTHR32234">
    <property type="entry name" value="THIOL:DISULFIDE INTERCHANGE PROTEIN DSBD"/>
    <property type="match status" value="1"/>
</dbReference>
<accession>A0A4Y5YCE1</accession>
<reference evidence="2 3" key="1">
    <citation type="submission" date="2019-06" db="EMBL/GenBank/DDBJ databases">
        <title>The genome of Shewanella sp. SM1901.</title>
        <authorList>
            <person name="Cha Q."/>
        </authorList>
    </citation>
    <scope>NUCLEOTIDE SEQUENCE [LARGE SCALE GENOMIC DNA]</scope>
    <source>
        <strain evidence="2 3">SM1901</strain>
    </source>
</reference>
<keyword evidence="1" id="KW-0472">Membrane</keyword>
<dbReference type="GO" id="GO:0045454">
    <property type="term" value="P:cell redox homeostasis"/>
    <property type="evidence" value="ECO:0007669"/>
    <property type="project" value="TreeGrafter"/>
</dbReference>
<organism evidence="2 3">
    <name type="scientific">Shewanella polaris</name>
    <dbReference type="NCBI Taxonomy" id="2588449"/>
    <lineage>
        <taxon>Bacteria</taxon>
        <taxon>Pseudomonadati</taxon>
        <taxon>Pseudomonadota</taxon>
        <taxon>Gammaproteobacteria</taxon>
        <taxon>Alteromonadales</taxon>
        <taxon>Shewanellaceae</taxon>
        <taxon>Shewanella</taxon>
    </lineage>
</organism>
<evidence type="ECO:0000256" key="1">
    <source>
        <dbReference type="SAM" id="Phobius"/>
    </source>
</evidence>
<keyword evidence="3" id="KW-1185">Reference proteome</keyword>
<gene>
    <name evidence="2" type="ORF">FH971_04120</name>
</gene>
<dbReference type="KEGG" id="spol:FH971_04120"/>
<name>A0A4Y5YCE1_9GAMM</name>
<dbReference type="CDD" id="cd02953">
    <property type="entry name" value="DsbDgamma"/>
    <property type="match status" value="1"/>
</dbReference>
<dbReference type="EMBL" id="CP041036">
    <property type="protein sequence ID" value="QDE30223.1"/>
    <property type="molecule type" value="Genomic_DNA"/>
</dbReference>
<dbReference type="InterPro" id="IPR036249">
    <property type="entry name" value="Thioredoxin-like_sf"/>
</dbReference>
<dbReference type="PANTHER" id="PTHR32234:SF3">
    <property type="entry name" value="SUPPRESSION OF COPPER SENSITIVITY PROTEIN"/>
    <property type="match status" value="1"/>
</dbReference>
<dbReference type="GO" id="GO:0015035">
    <property type="term" value="F:protein-disulfide reductase activity"/>
    <property type="evidence" value="ECO:0007669"/>
    <property type="project" value="TreeGrafter"/>
</dbReference>
<dbReference type="SUPFAM" id="SSF52833">
    <property type="entry name" value="Thioredoxin-like"/>
    <property type="match status" value="1"/>
</dbReference>
<dbReference type="RefSeq" id="WP_140233456.1">
    <property type="nucleotide sequence ID" value="NZ_CP041036.1"/>
</dbReference>
<dbReference type="Proteomes" id="UP000319809">
    <property type="component" value="Chromosome"/>
</dbReference>
<protein>
    <submittedName>
        <fullName evidence="2">Thiol:disulfide interchange protein</fullName>
    </submittedName>
</protein>
<dbReference type="AlphaFoldDB" id="A0A4Y5YCE1"/>
<keyword evidence="1" id="KW-1133">Transmembrane helix</keyword>